<keyword evidence="3" id="KW-0378">Hydrolase</keyword>
<evidence type="ECO:0000313" key="7">
    <source>
        <dbReference type="Proteomes" id="UP000000787"/>
    </source>
</evidence>
<organism evidence="6 7">
    <name type="scientific">Herpetosiphon aurantiacus (strain ATCC 23779 / DSM 785 / 114-95)</name>
    <dbReference type="NCBI Taxonomy" id="316274"/>
    <lineage>
        <taxon>Bacteria</taxon>
        <taxon>Bacillati</taxon>
        <taxon>Chloroflexota</taxon>
        <taxon>Chloroflexia</taxon>
        <taxon>Herpetosiphonales</taxon>
        <taxon>Herpetosiphonaceae</taxon>
        <taxon>Herpetosiphon</taxon>
    </lineage>
</organism>
<dbReference type="InterPro" id="IPR051206">
    <property type="entry name" value="NAMLAA_amidase_2"/>
</dbReference>
<sequence length="186" mass="20553">MSLFRFAQSRIFTTPDLSIVDFPAAPTHFTVGRAGYQPLQILLHHTGGTNSLLWLTRTSNPRVSAHRLISKSGMNHKLVKDEDTAYCAGFGTIGPVDPDGSDPVGVPRNLNECTLNIEIENRGNGVDPYPLPQMTMVAWQIREWWGKYGFLPVLGHGHVDARKDDPAGFNWALLHGLLRDGLKAVL</sequence>
<dbReference type="InterPro" id="IPR002502">
    <property type="entry name" value="Amidase_domain"/>
</dbReference>
<dbReference type="KEGG" id="hau:Haur_1330"/>
<dbReference type="EMBL" id="CP000875">
    <property type="protein sequence ID" value="ABX03975.1"/>
    <property type="molecule type" value="Genomic_DNA"/>
</dbReference>
<gene>
    <name evidence="6" type="ordered locus">Haur_1330</name>
</gene>
<evidence type="ECO:0000256" key="2">
    <source>
        <dbReference type="ARBA" id="ARBA00011901"/>
    </source>
</evidence>
<dbReference type="GO" id="GO:0009254">
    <property type="term" value="P:peptidoglycan turnover"/>
    <property type="evidence" value="ECO:0007669"/>
    <property type="project" value="TreeGrafter"/>
</dbReference>
<dbReference type="eggNOG" id="COG3023">
    <property type="taxonomic scope" value="Bacteria"/>
</dbReference>
<evidence type="ECO:0000256" key="1">
    <source>
        <dbReference type="ARBA" id="ARBA00001561"/>
    </source>
</evidence>
<name>A9B2D0_HERA2</name>
<dbReference type="GO" id="GO:0071555">
    <property type="term" value="P:cell wall organization"/>
    <property type="evidence" value="ECO:0007669"/>
    <property type="project" value="UniProtKB-KW"/>
</dbReference>
<feature type="domain" description="N-acetylmuramoyl-L-alanine amidase" evidence="5">
    <location>
        <begin position="37"/>
        <end position="167"/>
    </location>
</feature>
<comment type="catalytic activity">
    <reaction evidence="1">
        <text>Hydrolyzes the link between N-acetylmuramoyl residues and L-amino acid residues in certain cell-wall glycopeptides.</text>
        <dbReference type="EC" id="3.5.1.28"/>
    </reaction>
</comment>
<dbReference type="AlphaFoldDB" id="A9B2D0"/>
<dbReference type="PANTHER" id="PTHR30417:SF1">
    <property type="entry name" value="N-ACETYLMURAMOYL-L-ALANINE AMIDASE AMID"/>
    <property type="match status" value="1"/>
</dbReference>
<dbReference type="Proteomes" id="UP000000787">
    <property type="component" value="Chromosome"/>
</dbReference>
<dbReference type="SUPFAM" id="SSF55846">
    <property type="entry name" value="N-acetylmuramoyl-L-alanine amidase-like"/>
    <property type="match status" value="1"/>
</dbReference>
<dbReference type="BioCyc" id="HAUR316274:GHYA-1351-MONOMER"/>
<dbReference type="GO" id="GO:0009253">
    <property type="term" value="P:peptidoglycan catabolic process"/>
    <property type="evidence" value="ECO:0007669"/>
    <property type="project" value="InterPro"/>
</dbReference>
<dbReference type="Pfam" id="PF01510">
    <property type="entry name" value="Amidase_2"/>
    <property type="match status" value="1"/>
</dbReference>
<keyword evidence="7" id="KW-1185">Reference proteome</keyword>
<dbReference type="InParanoid" id="A9B2D0"/>
<evidence type="ECO:0000256" key="3">
    <source>
        <dbReference type="ARBA" id="ARBA00022801"/>
    </source>
</evidence>
<dbReference type="InterPro" id="IPR036505">
    <property type="entry name" value="Amidase/PGRP_sf"/>
</dbReference>
<reference evidence="6 7" key="1">
    <citation type="journal article" date="2011" name="Stand. Genomic Sci.">
        <title>Complete genome sequence of the filamentous gliding predatory bacterium Herpetosiphon aurantiacus type strain (114-95(T)).</title>
        <authorList>
            <person name="Kiss H."/>
            <person name="Nett M."/>
            <person name="Domin N."/>
            <person name="Martin K."/>
            <person name="Maresca J.A."/>
            <person name="Copeland A."/>
            <person name="Lapidus A."/>
            <person name="Lucas S."/>
            <person name="Berry K.W."/>
            <person name="Glavina Del Rio T."/>
            <person name="Dalin E."/>
            <person name="Tice H."/>
            <person name="Pitluck S."/>
            <person name="Richardson P."/>
            <person name="Bruce D."/>
            <person name="Goodwin L."/>
            <person name="Han C."/>
            <person name="Detter J.C."/>
            <person name="Schmutz J."/>
            <person name="Brettin T."/>
            <person name="Land M."/>
            <person name="Hauser L."/>
            <person name="Kyrpides N.C."/>
            <person name="Ivanova N."/>
            <person name="Goker M."/>
            <person name="Woyke T."/>
            <person name="Klenk H.P."/>
            <person name="Bryant D.A."/>
        </authorList>
    </citation>
    <scope>NUCLEOTIDE SEQUENCE [LARGE SCALE GENOMIC DNA]</scope>
    <source>
        <strain evidence="7">ATCC 23779 / DSM 785 / 114-95</strain>
    </source>
</reference>
<accession>A9B2D0</accession>
<keyword evidence="4" id="KW-0961">Cell wall biogenesis/degradation</keyword>
<dbReference type="STRING" id="316274.Haur_1330"/>
<dbReference type="EC" id="3.5.1.28" evidence="2"/>
<protein>
    <recommendedName>
        <fullName evidence="2">N-acetylmuramoyl-L-alanine amidase</fullName>
        <ecNumber evidence="2">3.5.1.28</ecNumber>
    </recommendedName>
</protein>
<dbReference type="HOGENOM" id="CLU_1452584_0_0_0"/>
<evidence type="ECO:0000259" key="5">
    <source>
        <dbReference type="Pfam" id="PF01510"/>
    </source>
</evidence>
<proteinExistence type="predicted"/>
<dbReference type="Gene3D" id="3.40.80.10">
    <property type="entry name" value="Peptidoglycan recognition protein-like"/>
    <property type="match status" value="1"/>
</dbReference>
<dbReference type="GO" id="GO:0008745">
    <property type="term" value="F:N-acetylmuramoyl-L-alanine amidase activity"/>
    <property type="evidence" value="ECO:0007669"/>
    <property type="project" value="UniProtKB-EC"/>
</dbReference>
<evidence type="ECO:0000313" key="6">
    <source>
        <dbReference type="EMBL" id="ABX03975.1"/>
    </source>
</evidence>
<dbReference type="PANTHER" id="PTHR30417">
    <property type="entry name" value="N-ACETYLMURAMOYL-L-ALANINE AMIDASE AMID"/>
    <property type="match status" value="1"/>
</dbReference>
<evidence type="ECO:0000256" key="4">
    <source>
        <dbReference type="ARBA" id="ARBA00023316"/>
    </source>
</evidence>